<organism evidence="1 2">
    <name type="scientific">Talaromyces proteolyticus</name>
    <dbReference type="NCBI Taxonomy" id="1131652"/>
    <lineage>
        <taxon>Eukaryota</taxon>
        <taxon>Fungi</taxon>
        <taxon>Dikarya</taxon>
        <taxon>Ascomycota</taxon>
        <taxon>Pezizomycotina</taxon>
        <taxon>Eurotiomycetes</taxon>
        <taxon>Eurotiomycetidae</taxon>
        <taxon>Eurotiales</taxon>
        <taxon>Trichocomaceae</taxon>
        <taxon>Talaromyces</taxon>
        <taxon>Talaromyces sect. Bacilispori</taxon>
    </lineage>
</organism>
<dbReference type="RefSeq" id="XP_046068151.1">
    <property type="nucleotide sequence ID" value="XM_046222264.1"/>
</dbReference>
<gene>
    <name evidence="1" type="ORF">BGW36DRAFT_464706</name>
</gene>
<proteinExistence type="predicted"/>
<dbReference type="GeneID" id="70252551"/>
<name>A0AAD4KJ00_9EURO</name>
<dbReference type="Proteomes" id="UP001201262">
    <property type="component" value="Unassembled WGS sequence"/>
</dbReference>
<sequence>MAGSAVDPRVTLWRKLLNNNEKSWVLFEHGTCLVLMQPESDLTKQAREIMSTDGPVRVGSQMGDFSIQKLDEPFNGWIVAGHHPDMINYIAAEDDRLSDQAATDQSSFMVGILGRNDRDQDSQSLNIIHIEDNR</sequence>
<evidence type="ECO:0000313" key="1">
    <source>
        <dbReference type="EMBL" id="KAH8692154.1"/>
    </source>
</evidence>
<evidence type="ECO:0000313" key="2">
    <source>
        <dbReference type="Proteomes" id="UP001201262"/>
    </source>
</evidence>
<comment type="caution">
    <text evidence="1">The sequence shown here is derived from an EMBL/GenBank/DDBJ whole genome shotgun (WGS) entry which is preliminary data.</text>
</comment>
<keyword evidence="2" id="KW-1185">Reference proteome</keyword>
<reference evidence="1" key="1">
    <citation type="submission" date="2021-12" db="EMBL/GenBank/DDBJ databases">
        <title>Convergent genome expansion in fungi linked to evolution of root-endophyte symbiosis.</title>
        <authorList>
            <consortium name="DOE Joint Genome Institute"/>
            <person name="Ke Y.-H."/>
            <person name="Bonito G."/>
            <person name="Liao H.-L."/>
            <person name="Looney B."/>
            <person name="Rojas-Flechas A."/>
            <person name="Nash J."/>
            <person name="Hameed K."/>
            <person name="Schadt C."/>
            <person name="Martin F."/>
            <person name="Crous P.W."/>
            <person name="Miettinen O."/>
            <person name="Magnuson J.K."/>
            <person name="Labbe J."/>
            <person name="Jacobson D."/>
            <person name="Doktycz M.J."/>
            <person name="Veneault-Fourrey C."/>
            <person name="Kuo A."/>
            <person name="Mondo S."/>
            <person name="Calhoun S."/>
            <person name="Riley R."/>
            <person name="Ohm R."/>
            <person name="LaButti K."/>
            <person name="Andreopoulos B."/>
            <person name="Pangilinan J."/>
            <person name="Nolan M."/>
            <person name="Tritt A."/>
            <person name="Clum A."/>
            <person name="Lipzen A."/>
            <person name="Daum C."/>
            <person name="Barry K."/>
            <person name="Grigoriev I.V."/>
            <person name="Vilgalys R."/>
        </authorList>
    </citation>
    <scope>NUCLEOTIDE SEQUENCE</scope>
    <source>
        <strain evidence="1">PMI_201</strain>
    </source>
</reference>
<dbReference type="EMBL" id="JAJTJA010000011">
    <property type="protein sequence ID" value="KAH8692154.1"/>
    <property type="molecule type" value="Genomic_DNA"/>
</dbReference>
<dbReference type="AlphaFoldDB" id="A0AAD4KJ00"/>
<accession>A0AAD4KJ00</accession>
<protein>
    <submittedName>
        <fullName evidence="1">Uncharacterized protein</fullName>
    </submittedName>
</protein>